<dbReference type="InterPro" id="IPR055119">
    <property type="entry name" value="Mig18_Fn1"/>
</dbReference>
<dbReference type="AlphaFoldDB" id="A0A016W930"/>
<feature type="domain" description="Abnormal cell migration protein 18-like fibronectin type I" evidence="2">
    <location>
        <begin position="26"/>
        <end position="96"/>
    </location>
</feature>
<name>A0A016W930_9BILA</name>
<proteinExistence type="predicted"/>
<accession>A0A016W930</accession>
<keyword evidence="1" id="KW-0732">Signal</keyword>
<comment type="caution">
    <text evidence="3">The sequence shown here is derived from an EMBL/GenBank/DDBJ whole genome shotgun (WGS) entry which is preliminary data.</text>
</comment>
<organism evidence="3 4">
    <name type="scientific">Ancylostoma ceylanicum</name>
    <dbReference type="NCBI Taxonomy" id="53326"/>
    <lineage>
        <taxon>Eukaryota</taxon>
        <taxon>Metazoa</taxon>
        <taxon>Ecdysozoa</taxon>
        <taxon>Nematoda</taxon>
        <taxon>Chromadorea</taxon>
        <taxon>Rhabditida</taxon>
        <taxon>Rhabditina</taxon>
        <taxon>Rhabditomorpha</taxon>
        <taxon>Strongyloidea</taxon>
        <taxon>Ancylostomatidae</taxon>
        <taxon>Ancylostomatinae</taxon>
        <taxon>Ancylostoma</taxon>
    </lineage>
</organism>
<evidence type="ECO:0000256" key="1">
    <source>
        <dbReference type="SAM" id="SignalP"/>
    </source>
</evidence>
<dbReference type="EMBL" id="JARK01000580">
    <property type="protein sequence ID" value="EYC35802.1"/>
    <property type="molecule type" value="Genomic_DNA"/>
</dbReference>
<dbReference type="Pfam" id="PF23003">
    <property type="entry name" value="Fn1_2"/>
    <property type="match status" value="1"/>
</dbReference>
<keyword evidence="4" id="KW-1185">Reference proteome</keyword>
<feature type="chain" id="PRO_5001491617" description="Abnormal cell migration protein 18-like fibronectin type I domain-containing protein" evidence="1">
    <location>
        <begin position="17"/>
        <end position="103"/>
    </location>
</feature>
<evidence type="ECO:0000313" key="3">
    <source>
        <dbReference type="EMBL" id="EYC35802.1"/>
    </source>
</evidence>
<dbReference type="OrthoDB" id="5891144at2759"/>
<sequence length="103" mass="11604">MRAVVLFLIIIIALKCDDDDDDAPTCTNAKGEKVENGTKWIDRGYVKQCIHIENEKQSGTATIIVACLSRYYQEIPINTEMTVRGKKFKCEKNGNITSLVEVH</sequence>
<dbReference type="Proteomes" id="UP000024635">
    <property type="component" value="Unassembled WGS sequence"/>
</dbReference>
<reference evidence="4" key="1">
    <citation type="journal article" date="2015" name="Nat. Genet.">
        <title>The genome and transcriptome of the zoonotic hookworm Ancylostoma ceylanicum identify infection-specific gene families.</title>
        <authorList>
            <person name="Schwarz E.M."/>
            <person name="Hu Y."/>
            <person name="Antoshechkin I."/>
            <person name="Miller M.M."/>
            <person name="Sternberg P.W."/>
            <person name="Aroian R.V."/>
        </authorList>
    </citation>
    <scope>NUCLEOTIDE SEQUENCE</scope>
    <source>
        <strain evidence="4">HY135</strain>
    </source>
</reference>
<gene>
    <name evidence="3" type="primary">Acey_s0980.g3276</name>
    <name evidence="3" type="ORF">Y032_0980g3276</name>
</gene>
<evidence type="ECO:0000259" key="2">
    <source>
        <dbReference type="Pfam" id="PF23003"/>
    </source>
</evidence>
<protein>
    <recommendedName>
        <fullName evidence="2">Abnormal cell migration protein 18-like fibronectin type I domain-containing protein</fullName>
    </recommendedName>
</protein>
<feature type="signal peptide" evidence="1">
    <location>
        <begin position="1"/>
        <end position="16"/>
    </location>
</feature>
<evidence type="ECO:0000313" key="4">
    <source>
        <dbReference type="Proteomes" id="UP000024635"/>
    </source>
</evidence>